<keyword evidence="2 5" id="KW-0963">Cytoplasm</keyword>
<organism evidence="7 8">
    <name type="scientific">Cladophialophora carrionii CBS 160.54</name>
    <dbReference type="NCBI Taxonomy" id="1279043"/>
    <lineage>
        <taxon>Eukaryota</taxon>
        <taxon>Fungi</taxon>
        <taxon>Dikarya</taxon>
        <taxon>Ascomycota</taxon>
        <taxon>Pezizomycotina</taxon>
        <taxon>Eurotiomycetes</taxon>
        <taxon>Chaetothyriomycetidae</taxon>
        <taxon>Chaetothyriales</taxon>
        <taxon>Herpotrichiellaceae</taxon>
        <taxon>Cladophialophora</taxon>
    </lineage>
</organism>
<evidence type="ECO:0000256" key="1">
    <source>
        <dbReference type="ARBA" id="ARBA00010337"/>
    </source>
</evidence>
<dbReference type="OrthoDB" id="775571at2759"/>
<accession>V9DLZ2</accession>
<dbReference type="Proteomes" id="UP000030678">
    <property type="component" value="Unassembled WGS sequence"/>
</dbReference>
<dbReference type="AlphaFoldDB" id="V9DLZ2"/>
<dbReference type="GO" id="GO:0000922">
    <property type="term" value="C:spindle pole"/>
    <property type="evidence" value="ECO:0007669"/>
    <property type="project" value="InterPro"/>
</dbReference>
<protein>
    <recommendedName>
        <fullName evidence="5">Spindle pole body component</fullName>
    </recommendedName>
</protein>
<dbReference type="GO" id="GO:0005816">
    <property type="term" value="C:spindle pole body"/>
    <property type="evidence" value="ECO:0007669"/>
    <property type="project" value="UniProtKB-ARBA"/>
</dbReference>
<dbReference type="GO" id="GO:0031122">
    <property type="term" value="P:cytoplasmic microtubule organization"/>
    <property type="evidence" value="ECO:0007669"/>
    <property type="project" value="TreeGrafter"/>
</dbReference>
<dbReference type="InterPro" id="IPR042241">
    <property type="entry name" value="GCP_C_sf"/>
</dbReference>
<sequence>MSLPDQTDPFSTRAIKELEPLLPPHDAIWDGFQFNKSLESRLLWLNEGESKILPSLRSEVFQLDIHDIPLPELSDPASISTSDSENDYFQSLDGDILEDEGEDEEEATDIWALPEIQKRQRHNQLVSWDNFLDTRHQELSSGYLSEAATGILNGIIIANNKSTPRAIKPNVLLNAGYELCLGRESVLFSWNEMDRIFAPQWQNLSTHAYSPMLVQSCFEEFADVGLAIKNLTNSLRELDKSYSHLSSSRVAFLSASRSILHAIHRYLCVARPNLMSLLQLKGRIFKTRTLLNILGQCHDALDHQQTQGLAVRSLLQKATIASLDYPSLSELLQITVSCTCRPFLVVLSEQIGLSPEQPQNSLDQKIDAKLSGEEPWELLLESNFKNVIHEAQESLRLLTKHAPDCCLLSTTAFRSSPLKALELGFSFQAVCELQSRAVAYEDAMRSLIVSAESSASTSTLDTPASESFGLGDSAVLQKVLANPFRLEFNIFNTGAHLLEEIKDDELQDQVASYLEGRALGDSRLPIAFEESLNLSITPLISAQHRLLSYSVLRLLFQEQSFLCHLDLQRNFHLLQNASFSSRLSTALFDSDQNSGESQRRTSASAGLRLQARDTWPPAGSEVRLVLISILSDSLSLANGSLDQTISFSIRDMPLEELEKCRDVDSIHALDFLRLQYTAPNEILETVITASILDKYDRIFQYLLRTMRMQALTQSMLKDEIGQTSDNFNSRSCDRVIIEMHHFILTMADYSHNIAIESYWRKFEAVLDDAKTHIDNQEYEETLRAVQSLDHLRALHERTLDLVLHALLLKQRQTRSRQILEEIYDVILQFSAERRKRLAPVAQDGQIDSSIENTMKRLRNDFRTKVLQFMDVLRSGKQALNATGKEGLEKLEDSSNDVDMFECLLLRMDMSGYWTRQRGQVLTTAHGHHANGPVMI</sequence>
<dbReference type="InterPro" id="IPR040457">
    <property type="entry name" value="GCP_C"/>
</dbReference>
<dbReference type="GO" id="GO:0000278">
    <property type="term" value="P:mitotic cell cycle"/>
    <property type="evidence" value="ECO:0007669"/>
    <property type="project" value="TreeGrafter"/>
</dbReference>
<dbReference type="Pfam" id="PF04130">
    <property type="entry name" value="GCP_C_terminal"/>
    <property type="match status" value="1"/>
</dbReference>
<dbReference type="PANTHER" id="PTHR19302:SF70">
    <property type="entry name" value="GAMMA-TUBULIN COMPLEX COMPONENT 6"/>
    <property type="match status" value="1"/>
</dbReference>
<dbReference type="GO" id="GO:0007020">
    <property type="term" value="P:microtubule nucleation"/>
    <property type="evidence" value="ECO:0007669"/>
    <property type="project" value="InterPro"/>
</dbReference>
<dbReference type="HOGENOM" id="CLU_006331_0_0_1"/>
<keyword evidence="4 5" id="KW-0206">Cytoskeleton</keyword>
<name>V9DLZ2_9EURO</name>
<dbReference type="RefSeq" id="XP_008721944.1">
    <property type="nucleotide sequence ID" value="XM_008723722.1"/>
</dbReference>
<dbReference type="GO" id="GO:0051011">
    <property type="term" value="F:microtubule minus-end binding"/>
    <property type="evidence" value="ECO:0007669"/>
    <property type="project" value="TreeGrafter"/>
</dbReference>
<dbReference type="GO" id="GO:0000930">
    <property type="term" value="C:gamma-tubulin complex"/>
    <property type="evidence" value="ECO:0007669"/>
    <property type="project" value="UniProtKB-ARBA"/>
</dbReference>
<evidence type="ECO:0000259" key="6">
    <source>
        <dbReference type="Pfam" id="PF04130"/>
    </source>
</evidence>
<dbReference type="VEuPathDB" id="FungiDB:G647_00319"/>
<keyword evidence="3 5" id="KW-0493">Microtubule</keyword>
<reference evidence="7 8" key="1">
    <citation type="submission" date="2013-03" db="EMBL/GenBank/DDBJ databases">
        <title>The Genome Sequence of Cladophialophora carrionii CBS 160.54.</title>
        <authorList>
            <consortium name="The Broad Institute Genomics Platform"/>
            <person name="Cuomo C."/>
            <person name="de Hoog S."/>
            <person name="Gorbushina A."/>
            <person name="Walker B."/>
            <person name="Young S.K."/>
            <person name="Zeng Q."/>
            <person name="Gargeya S."/>
            <person name="Fitzgerald M."/>
            <person name="Haas B."/>
            <person name="Abouelleil A."/>
            <person name="Allen A.W."/>
            <person name="Alvarado L."/>
            <person name="Arachchi H.M."/>
            <person name="Berlin A.M."/>
            <person name="Chapman S.B."/>
            <person name="Gainer-Dewar J."/>
            <person name="Goldberg J."/>
            <person name="Griggs A."/>
            <person name="Gujja S."/>
            <person name="Hansen M."/>
            <person name="Howarth C."/>
            <person name="Imamovic A."/>
            <person name="Ireland A."/>
            <person name="Larimer J."/>
            <person name="McCowan C."/>
            <person name="Murphy C."/>
            <person name="Pearson M."/>
            <person name="Poon T.W."/>
            <person name="Priest M."/>
            <person name="Roberts A."/>
            <person name="Saif S."/>
            <person name="Shea T."/>
            <person name="Sisk P."/>
            <person name="Sykes S."/>
            <person name="Wortman J."/>
            <person name="Nusbaum C."/>
            <person name="Birren B."/>
        </authorList>
    </citation>
    <scope>NUCLEOTIDE SEQUENCE [LARGE SCALE GENOMIC DNA]</scope>
    <source>
        <strain evidence="7 8">CBS 160.54</strain>
    </source>
</reference>
<evidence type="ECO:0000256" key="5">
    <source>
        <dbReference type="RuleBase" id="RU363050"/>
    </source>
</evidence>
<dbReference type="EMBL" id="KB822697">
    <property type="protein sequence ID" value="ETI27870.1"/>
    <property type="molecule type" value="Genomic_DNA"/>
</dbReference>
<evidence type="ECO:0000256" key="3">
    <source>
        <dbReference type="ARBA" id="ARBA00022701"/>
    </source>
</evidence>
<dbReference type="GeneID" id="19978812"/>
<comment type="subcellular location">
    <subcellularLocation>
        <location evidence="5">Cytoplasm</location>
        <location evidence="5">Cytoskeleton</location>
        <location evidence="5">Microtubule organizing center</location>
    </subcellularLocation>
</comment>
<dbReference type="GO" id="GO:0043015">
    <property type="term" value="F:gamma-tubulin binding"/>
    <property type="evidence" value="ECO:0007669"/>
    <property type="project" value="InterPro"/>
</dbReference>
<dbReference type="GO" id="GO:0005874">
    <property type="term" value="C:microtubule"/>
    <property type="evidence" value="ECO:0007669"/>
    <property type="project" value="UniProtKB-KW"/>
</dbReference>
<dbReference type="Gene3D" id="1.20.120.1900">
    <property type="entry name" value="Gamma-tubulin complex, C-terminal domain"/>
    <property type="match status" value="1"/>
</dbReference>
<feature type="domain" description="Gamma tubulin complex component C-terminal" evidence="6">
    <location>
        <begin position="564"/>
        <end position="913"/>
    </location>
</feature>
<dbReference type="PANTHER" id="PTHR19302">
    <property type="entry name" value="GAMMA TUBULIN COMPLEX PROTEIN"/>
    <property type="match status" value="1"/>
</dbReference>
<dbReference type="InterPro" id="IPR007259">
    <property type="entry name" value="GCP"/>
</dbReference>
<proteinExistence type="inferred from homology"/>
<evidence type="ECO:0000313" key="8">
    <source>
        <dbReference type="Proteomes" id="UP000030678"/>
    </source>
</evidence>
<dbReference type="GO" id="GO:0051225">
    <property type="term" value="P:spindle assembly"/>
    <property type="evidence" value="ECO:0007669"/>
    <property type="project" value="TreeGrafter"/>
</dbReference>
<evidence type="ECO:0000313" key="7">
    <source>
        <dbReference type="EMBL" id="ETI27870.1"/>
    </source>
</evidence>
<dbReference type="GO" id="GO:0051321">
    <property type="term" value="P:meiotic cell cycle"/>
    <property type="evidence" value="ECO:0007669"/>
    <property type="project" value="TreeGrafter"/>
</dbReference>
<evidence type="ECO:0000256" key="2">
    <source>
        <dbReference type="ARBA" id="ARBA00022490"/>
    </source>
</evidence>
<comment type="similarity">
    <text evidence="1 5">Belongs to the TUBGCP family.</text>
</comment>
<evidence type="ECO:0000256" key="4">
    <source>
        <dbReference type="ARBA" id="ARBA00023212"/>
    </source>
</evidence>
<gene>
    <name evidence="7" type="ORF">G647_00319</name>
</gene>